<keyword evidence="2" id="KW-1185">Reference proteome</keyword>
<dbReference type="EMBL" id="AZBU02000005">
    <property type="protein sequence ID" value="TKR75801.1"/>
    <property type="molecule type" value="Genomic_DNA"/>
</dbReference>
<comment type="caution">
    <text evidence="1">The sequence shown here is derived from an EMBL/GenBank/DDBJ whole genome shotgun (WGS) entry which is preliminary data.</text>
</comment>
<name>A0A4U5N0J8_STECR</name>
<dbReference type="AlphaFoldDB" id="A0A4U5N0J8"/>
<reference evidence="1 2" key="1">
    <citation type="journal article" date="2015" name="Genome Biol.">
        <title>Comparative genomics of Steinernema reveals deeply conserved gene regulatory networks.</title>
        <authorList>
            <person name="Dillman A.R."/>
            <person name="Macchietto M."/>
            <person name="Porter C.F."/>
            <person name="Rogers A."/>
            <person name="Williams B."/>
            <person name="Antoshechkin I."/>
            <person name="Lee M.M."/>
            <person name="Goodwin Z."/>
            <person name="Lu X."/>
            <person name="Lewis E.E."/>
            <person name="Goodrich-Blair H."/>
            <person name="Stock S.P."/>
            <person name="Adams B.J."/>
            <person name="Sternberg P.W."/>
            <person name="Mortazavi A."/>
        </authorList>
    </citation>
    <scope>NUCLEOTIDE SEQUENCE [LARGE SCALE GENOMIC DNA]</scope>
    <source>
        <strain evidence="1 2">ALL</strain>
    </source>
</reference>
<evidence type="ECO:0000313" key="1">
    <source>
        <dbReference type="EMBL" id="TKR75801.1"/>
    </source>
</evidence>
<organism evidence="1 2">
    <name type="scientific">Steinernema carpocapsae</name>
    <name type="common">Entomopathogenic nematode</name>
    <dbReference type="NCBI Taxonomy" id="34508"/>
    <lineage>
        <taxon>Eukaryota</taxon>
        <taxon>Metazoa</taxon>
        <taxon>Ecdysozoa</taxon>
        <taxon>Nematoda</taxon>
        <taxon>Chromadorea</taxon>
        <taxon>Rhabditida</taxon>
        <taxon>Tylenchina</taxon>
        <taxon>Panagrolaimomorpha</taxon>
        <taxon>Strongyloidoidea</taxon>
        <taxon>Steinernematidae</taxon>
        <taxon>Steinernema</taxon>
    </lineage>
</organism>
<gene>
    <name evidence="1" type="ORF">L596_017043</name>
</gene>
<proteinExistence type="predicted"/>
<accession>A0A4U5N0J8</accession>
<reference evidence="1 2" key="2">
    <citation type="journal article" date="2019" name="G3 (Bethesda)">
        <title>Hybrid Assembly of the Genome of the Entomopathogenic Nematode Steinernema carpocapsae Identifies the X-Chromosome.</title>
        <authorList>
            <person name="Serra L."/>
            <person name="Macchietto M."/>
            <person name="Macias-Munoz A."/>
            <person name="McGill C.J."/>
            <person name="Rodriguez I.M."/>
            <person name="Rodriguez B."/>
            <person name="Murad R."/>
            <person name="Mortazavi A."/>
        </authorList>
    </citation>
    <scope>NUCLEOTIDE SEQUENCE [LARGE SCALE GENOMIC DNA]</scope>
    <source>
        <strain evidence="1 2">ALL</strain>
    </source>
</reference>
<sequence length="68" mass="7908">MRKTVFNGRKFRSFLDLPSRSSVGVPLSRMDASMTIAEKRKKLETTREALHLVKLDPMRTSLQQRSSW</sequence>
<dbReference type="Proteomes" id="UP000298663">
    <property type="component" value="Unassembled WGS sequence"/>
</dbReference>
<protein>
    <submittedName>
        <fullName evidence="1">Uncharacterized protein</fullName>
    </submittedName>
</protein>
<evidence type="ECO:0000313" key="2">
    <source>
        <dbReference type="Proteomes" id="UP000298663"/>
    </source>
</evidence>